<gene>
    <name evidence="1" type="ORF">M6D89_13290</name>
</gene>
<dbReference type="SUPFAM" id="SSF56235">
    <property type="entry name" value="N-terminal nucleophile aminohydrolases (Ntn hydrolases)"/>
    <property type="match status" value="1"/>
</dbReference>
<dbReference type="InterPro" id="IPR029055">
    <property type="entry name" value="Ntn_hydrolases_N"/>
</dbReference>
<evidence type="ECO:0008006" key="3">
    <source>
        <dbReference type="Google" id="ProtNLM"/>
    </source>
</evidence>
<evidence type="ECO:0000313" key="1">
    <source>
        <dbReference type="EMBL" id="MCP8900276.1"/>
    </source>
</evidence>
<keyword evidence="2" id="KW-1185">Reference proteome</keyword>
<accession>A0A9X2I5G2</accession>
<sequence length="484" mass="54450">MASAPKPTVTLNPQALGEYQAYAFHRGWLLSRESAPPCLPDNWQQQTLGINRLWLSPAINAEQCANVWVLGWVFDVRDPKLSNRQVAENLAEAWGDSATAFMAQLAHCNGSFTVLAEREGAVSIYCDATAMAPVFYHSGLQVAGSHSALVAASAAGSDTIATLPLYAKFGSPGRLTPYRDVYSLNPGLTLHLSRGLERVRFLQAPPDIPYEAVLEEFSQLLQNSMQAFALRKKLVLSLTAGSDSRTALAAARGLKGIEYFTYYRSDSVDTDKVDKVIAERIAREHKLEHSLLMLREQASPEAYKKLCKLNSHYSHIPVASYHYFLRWGEQDVFHVRSNLSEIGRAFYSYRMPGPDPRPANAETALGCYLSDKMRNSKQFGPKVEQAYQSAFDDYAVSSQLPDIHPNYDYRDIFYWEHRMGVWHSQVVAESSPAFESLSVYNCDRILQLMLMPDFKQRQTKQLMLHSISKNWPKLLDVPVNPKEV</sequence>
<dbReference type="AlphaFoldDB" id="A0A9X2I5G2"/>
<reference evidence="1" key="1">
    <citation type="submission" date="2022-05" db="EMBL/GenBank/DDBJ databases">
        <authorList>
            <person name="Sun H.-N."/>
        </authorList>
    </citation>
    <scope>NUCLEOTIDE SEQUENCE</scope>
    <source>
        <strain evidence="1">HB14</strain>
    </source>
</reference>
<name>A0A9X2I5G2_9GAMM</name>
<evidence type="ECO:0000313" key="2">
    <source>
        <dbReference type="Proteomes" id="UP001139319"/>
    </source>
</evidence>
<protein>
    <recommendedName>
        <fullName evidence="3">Asparagine synthetase domain-containing protein</fullName>
    </recommendedName>
</protein>
<dbReference type="SUPFAM" id="SSF52402">
    <property type="entry name" value="Adenine nucleotide alpha hydrolases-like"/>
    <property type="match status" value="1"/>
</dbReference>
<reference evidence="1" key="2">
    <citation type="submission" date="2023-01" db="EMBL/GenBank/DDBJ databases">
        <title>Gilvimarinus xylanilyticus HB14 isolated from Caulerpa lentillifera aquaculture base in Hainan, China.</title>
        <authorList>
            <person name="Zhang Y.-J."/>
        </authorList>
    </citation>
    <scope>NUCLEOTIDE SEQUENCE</scope>
    <source>
        <strain evidence="1">HB14</strain>
    </source>
</reference>
<dbReference type="RefSeq" id="WP_253968568.1">
    <property type="nucleotide sequence ID" value="NZ_JAMFTH010000004.1"/>
</dbReference>
<organism evidence="1 2">
    <name type="scientific">Gilvimarinus xylanilyticus</name>
    <dbReference type="NCBI Taxonomy" id="2944139"/>
    <lineage>
        <taxon>Bacteria</taxon>
        <taxon>Pseudomonadati</taxon>
        <taxon>Pseudomonadota</taxon>
        <taxon>Gammaproteobacteria</taxon>
        <taxon>Cellvibrionales</taxon>
        <taxon>Cellvibrionaceae</taxon>
        <taxon>Gilvimarinus</taxon>
    </lineage>
</organism>
<dbReference type="Proteomes" id="UP001139319">
    <property type="component" value="Unassembled WGS sequence"/>
</dbReference>
<dbReference type="EMBL" id="JAMFTH010000004">
    <property type="protein sequence ID" value="MCP8900276.1"/>
    <property type="molecule type" value="Genomic_DNA"/>
</dbReference>
<comment type="caution">
    <text evidence="1">The sequence shown here is derived from an EMBL/GenBank/DDBJ whole genome shotgun (WGS) entry which is preliminary data.</text>
</comment>
<proteinExistence type="predicted"/>